<dbReference type="PROSITE" id="PS50234">
    <property type="entry name" value="VWFA"/>
    <property type="match status" value="1"/>
</dbReference>
<dbReference type="RefSeq" id="WP_129457604.1">
    <property type="nucleotide sequence ID" value="NZ_PPCV01000001.1"/>
</dbReference>
<dbReference type="Pfam" id="PF07584">
    <property type="entry name" value="BatA"/>
    <property type="match status" value="1"/>
</dbReference>
<keyword evidence="8" id="KW-1185">Reference proteome</keyword>
<accession>A0A4Q2ENE0</accession>
<evidence type="ECO:0000256" key="2">
    <source>
        <dbReference type="ARBA" id="ARBA00022692"/>
    </source>
</evidence>
<dbReference type="PANTHER" id="PTHR22550">
    <property type="entry name" value="SPORE GERMINATION PROTEIN"/>
    <property type="match status" value="1"/>
</dbReference>
<protein>
    <submittedName>
        <fullName evidence="7">Magnesium chelatase</fullName>
    </submittedName>
</protein>
<feature type="domain" description="VWFA" evidence="6">
    <location>
        <begin position="91"/>
        <end position="279"/>
    </location>
</feature>
<dbReference type="InterPro" id="IPR036465">
    <property type="entry name" value="vWFA_dom_sf"/>
</dbReference>
<dbReference type="AlphaFoldDB" id="A0A4Q2ENE0"/>
<dbReference type="SMART" id="SM00327">
    <property type="entry name" value="VWA"/>
    <property type="match status" value="1"/>
</dbReference>
<dbReference type="Gene3D" id="3.40.50.410">
    <property type="entry name" value="von Willebrand factor, type A domain"/>
    <property type="match status" value="1"/>
</dbReference>
<evidence type="ECO:0000256" key="5">
    <source>
        <dbReference type="SAM" id="Phobius"/>
    </source>
</evidence>
<dbReference type="Proteomes" id="UP000290624">
    <property type="component" value="Unassembled WGS sequence"/>
</dbReference>
<proteinExistence type="predicted"/>
<organism evidence="7 8">
    <name type="scientific">Propioniciclava flava</name>
    <dbReference type="NCBI Taxonomy" id="2072026"/>
    <lineage>
        <taxon>Bacteria</taxon>
        <taxon>Bacillati</taxon>
        <taxon>Actinomycetota</taxon>
        <taxon>Actinomycetes</taxon>
        <taxon>Propionibacteriales</taxon>
        <taxon>Propionibacteriaceae</taxon>
        <taxon>Propioniciclava</taxon>
    </lineage>
</organism>
<keyword evidence="1" id="KW-1003">Cell membrane</keyword>
<sequence>MNLSDLFLQPERLWMLAVVPVLILAYVLATRRRKRTGMRFTNTAVLGRVVRKQSQWRRHLAVALSLLSLITLVLAWARPNGVDRVPRERATIVLVIDVSQSMAATDVAPSRLEAAKSTSIDFVKSLPEQYNVAVVSMSGNPATRLGPTTDRTMAVRAITGLTLQDSTAVGDAIYVALSAIEMAPKGNDGSAAPGTIVLLSDGQNTAGRAPLGAAAQAKSDSVPIHTIAYGTENGSVDLDGKRERVPPDADLMRTIASETGGTFAAAESAGDLSRVYQSIRSEIGYDEVKKETTANWAGYGLAFAVVAALAAVSLGARWP</sequence>
<dbReference type="Pfam" id="PF13519">
    <property type="entry name" value="VWA_2"/>
    <property type="match status" value="1"/>
</dbReference>
<evidence type="ECO:0000256" key="4">
    <source>
        <dbReference type="ARBA" id="ARBA00023136"/>
    </source>
</evidence>
<dbReference type="InterPro" id="IPR024163">
    <property type="entry name" value="Aerotolerance_reg_N"/>
</dbReference>
<evidence type="ECO:0000256" key="1">
    <source>
        <dbReference type="ARBA" id="ARBA00022475"/>
    </source>
</evidence>
<dbReference type="InterPro" id="IPR002035">
    <property type="entry name" value="VWF_A"/>
</dbReference>
<name>A0A4Q2ENE0_9ACTN</name>
<dbReference type="SUPFAM" id="SSF53300">
    <property type="entry name" value="vWA-like"/>
    <property type="match status" value="1"/>
</dbReference>
<reference evidence="7 8" key="1">
    <citation type="submission" date="2018-01" db="EMBL/GenBank/DDBJ databases">
        <title>Lactibacter flavus gen. nov., sp. nov., a novel bacterium of the family Propionibacteriaceae isolated from raw milk and dairy products.</title>
        <authorList>
            <person name="Wenning M."/>
            <person name="Breitenwieser F."/>
            <person name="Huptas C."/>
            <person name="von Neubeck M."/>
            <person name="Busse H.-J."/>
            <person name="Scherer S."/>
        </authorList>
    </citation>
    <scope>NUCLEOTIDE SEQUENCE [LARGE SCALE GENOMIC DNA]</scope>
    <source>
        <strain evidence="7 8">VG341</strain>
    </source>
</reference>
<dbReference type="OrthoDB" id="8882959at2"/>
<dbReference type="InterPro" id="IPR050768">
    <property type="entry name" value="UPF0353/GerABKA_families"/>
</dbReference>
<feature type="transmembrane region" description="Helical" evidence="5">
    <location>
        <begin position="296"/>
        <end position="316"/>
    </location>
</feature>
<keyword evidence="3 5" id="KW-1133">Transmembrane helix</keyword>
<feature type="transmembrane region" description="Helical" evidence="5">
    <location>
        <begin position="12"/>
        <end position="29"/>
    </location>
</feature>
<dbReference type="PANTHER" id="PTHR22550:SF5">
    <property type="entry name" value="LEUCINE ZIPPER PROTEIN 4"/>
    <property type="match status" value="1"/>
</dbReference>
<evidence type="ECO:0000256" key="3">
    <source>
        <dbReference type="ARBA" id="ARBA00022989"/>
    </source>
</evidence>
<evidence type="ECO:0000313" key="7">
    <source>
        <dbReference type="EMBL" id="RXW33635.1"/>
    </source>
</evidence>
<dbReference type="EMBL" id="PPCV01000001">
    <property type="protein sequence ID" value="RXW33635.1"/>
    <property type="molecule type" value="Genomic_DNA"/>
</dbReference>
<keyword evidence="4 5" id="KW-0472">Membrane</keyword>
<feature type="transmembrane region" description="Helical" evidence="5">
    <location>
        <begin position="60"/>
        <end position="77"/>
    </location>
</feature>
<gene>
    <name evidence="7" type="ORF">C1706_02490</name>
</gene>
<keyword evidence="2 5" id="KW-0812">Transmembrane</keyword>
<evidence type="ECO:0000313" key="8">
    <source>
        <dbReference type="Proteomes" id="UP000290624"/>
    </source>
</evidence>
<comment type="caution">
    <text evidence="7">The sequence shown here is derived from an EMBL/GenBank/DDBJ whole genome shotgun (WGS) entry which is preliminary data.</text>
</comment>
<evidence type="ECO:0000259" key="6">
    <source>
        <dbReference type="PROSITE" id="PS50234"/>
    </source>
</evidence>